<evidence type="ECO:0000313" key="2">
    <source>
        <dbReference type="WBParaSite" id="sdigi.contig120.g4734.t1"/>
    </source>
</evidence>
<organism evidence="1 2">
    <name type="scientific">Setaria digitata</name>
    <dbReference type="NCBI Taxonomy" id="48799"/>
    <lineage>
        <taxon>Eukaryota</taxon>
        <taxon>Metazoa</taxon>
        <taxon>Ecdysozoa</taxon>
        <taxon>Nematoda</taxon>
        <taxon>Chromadorea</taxon>
        <taxon>Rhabditida</taxon>
        <taxon>Spirurina</taxon>
        <taxon>Spiruromorpha</taxon>
        <taxon>Filarioidea</taxon>
        <taxon>Setariidae</taxon>
        <taxon>Setaria</taxon>
    </lineage>
</organism>
<reference evidence="2" key="1">
    <citation type="submission" date="2022-11" db="UniProtKB">
        <authorList>
            <consortium name="WormBaseParasite"/>
        </authorList>
    </citation>
    <scope>IDENTIFICATION</scope>
</reference>
<dbReference type="Gene3D" id="2.30.29.30">
    <property type="entry name" value="Pleckstrin-homology domain (PH domain)/Phosphotyrosine-binding domain (PTB)"/>
    <property type="match status" value="1"/>
</dbReference>
<dbReference type="WBParaSite" id="sdigi.contig120.g4734.t1">
    <property type="protein sequence ID" value="sdigi.contig120.g4734.t1"/>
    <property type="gene ID" value="sdigi.contig120.g4734"/>
</dbReference>
<keyword evidence="1" id="KW-1185">Reference proteome</keyword>
<name>A0A915PDV1_9BILA</name>
<evidence type="ECO:0000313" key="1">
    <source>
        <dbReference type="Proteomes" id="UP000887581"/>
    </source>
</evidence>
<dbReference type="Proteomes" id="UP000887581">
    <property type="component" value="Unplaced"/>
</dbReference>
<protein>
    <submittedName>
        <fullName evidence="2">Uncharacterized protein</fullName>
    </submittedName>
</protein>
<sequence length="37" mass="4195">MYAGLIRDIRGDIDPSGRTDLLKILDRAEAFFSENPK</sequence>
<dbReference type="AlphaFoldDB" id="A0A915PDV1"/>
<proteinExistence type="predicted"/>
<accession>A0A915PDV1</accession>
<dbReference type="InterPro" id="IPR011993">
    <property type="entry name" value="PH-like_dom_sf"/>
</dbReference>